<keyword evidence="3" id="KW-0479">Metal-binding</keyword>
<dbReference type="Gene3D" id="1.10.4080.10">
    <property type="entry name" value="ADP-ribosylation/Crystallin J1"/>
    <property type="match status" value="1"/>
</dbReference>
<dbReference type="Proteomes" id="UP000002939">
    <property type="component" value="Unassembled WGS sequence"/>
</dbReference>
<evidence type="ECO:0000256" key="2">
    <source>
        <dbReference type="ARBA" id="ARBA00022801"/>
    </source>
</evidence>
<comment type="caution">
    <text evidence="4">The sequence shown here is derived from an EMBL/GenBank/DDBJ whole genome shotgun (WGS) entry which is preliminary data.</text>
</comment>
<dbReference type="InterPro" id="IPR036705">
    <property type="entry name" value="Ribosyl_crysJ1_sf"/>
</dbReference>
<dbReference type="SUPFAM" id="SSF101478">
    <property type="entry name" value="ADP-ribosylglycohydrolase"/>
    <property type="match status" value="1"/>
</dbReference>
<dbReference type="InterPro" id="IPR005502">
    <property type="entry name" value="Ribosyl_crysJ1"/>
</dbReference>
<feature type="binding site" evidence="3">
    <location>
        <position position="272"/>
    </location>
    <ligand>
        <name>Mg(2+)</name>
        <dbReference type="ChEBI" id="CHEBI:18420"/>
        <label>1</label>
    </ligand>
</feature>
<protein>
    <recommendedName>
        <fullName evidence="6">ADP-ribosylglycohydrolase</fullName>
    </recommendedName>
</protein>
<dbReference type="STRING" id="626369.HMPREF0446_00404"/>
<gene>
    <name evidence="4" type="ORF">HMPREF0446_00404</name>
</gene>
<evidence type="ECO:0000313" key="4">
    <source>
        <dbReference type="EMBL" id="EEW93522.1"/>
    </source>
</evidence>
<dbReference type="InterPro" id="IPR050792">
    <property type="entry name" value="ADP-ribosylglycohydrolase"/>
</dbReference>
<dbReference type="AlphaFoldDB" id="D0BKB9"/>
<comment type="similarity">
    <text evidence="1">Belongs to the ADP-ribosylglycohydrolase family.</text>
</comment>
<dbReference type="PANTHER" id="PTHR16222:SF24">
    <property type="entry name" value="ADP-RIBOSYLHYDROLASE ARH3"/>
    <property type="match status" value="1"/>
</dbReference>
<dbReference type="Pfam" id="PF03747">
    <property type="entry name" value="ADP_ribosyl_GH"/>
    <property type="match status" value="1"/>
</dbReference>
<dbReference type="EMBL" id="ACRF02000013">
    <property type="protein sequence ID" value="EEW93522.1"/>
    <property type="molecule type" value="Genomic_DNA"/>
</dbReference>
<feature type="binding site" evidence="3">
    <location>
        <position position="60"/>
    </location>
    <ligand>
        <name>Mg(2+)</name>
        <dbReference type="ChEBI" id="CHEBI:18420"/>
        <label>1</label>
    </ligand>
</feature>
<accession>D0BKB9</accession>
<reference evidence="4" key="2">
    <citation type="submission" date="2011-10" db="EMBL/GenBank/DDBJ databases">
        <title>The Genome Sequence of Granulicatella elegans ATCC 700633.</title>
        <authorList>
            <consortium name="The Broad Institute Genome Sequencing Platform"/>
            <consortium name="The Broad Institute Genome Sequencing Center for Infectious Disease"/>
            <person name="Earl A."/>
            <person name="Ward D."/>
            <person name="Feldgarden M."/>
            <person name="Gevers D."/>
            <person name="Sibley C.D."/>
            <person name="Field T.R."/>
            <person name="Grinwis M."/>
            <person name="Eshaghurshan C.S."/>
            <person name="Surette M.G."/>
            <person name="Young S.K."/>
            <person name="Zeng Q."/>
            <person name="Gargeya S."/>
            <person name="Fitzgerald M."/>
            <person name="Haas B."/>
            <person name="Abouelleil A."/>
            <person name="Alvarado L."/>
            <person name="Arachchi H.M."/>
            <person name="Berlin A."/>
            <person name="Brown A."/>
            <person name="Chapman S.B."/>
            <person name="Chen Z."/>
            <person name="Dunbar C."/>
            <person name="Freedman E."/>
            <person name="Gearin G."/>
            <person name="Goldberg J."/>
            <person name="Griggs A."/>
            <person name="Gujja S."/>
            <person name="Heiman D."/>
            <person name="Howarth C."/>
            <person name="Larson L."/>
            <person name="Lui A."/>
            <person name="MacDonald P.J.P."/>
            <person name="Montmayeur A."/>
            <person name="Murphy C."/>
            <person name="Neiman D."/>
            <person name="Pearson M."/>
            <person name="Priest M."/>
            <person name="Roberts A."/>
            <person name="Saif S."/>
            <person name="Shea T."/>
            <person name="Shenoy N."/>
            <person name="Sisk P."/>
            <person name="Stolte C."/>
            <person name="Sykes S."/>
            <person name="Wortman J."/>
            <person name="Nusbaum C."/>
            <person name="Birren B."/>
        </authorList>
    </citation>
    <scope>NUCLEOTIDE SEQUENCE [LARGE SCALE GENOMIC DNA]</scope>
    <source>
        <strain evidence="4">ATCC 700633</strain>
    </source>
</reference>
<keyword evidence="2" id="KW-0378">Hydrolase</keyword>
<keyword evidence="5" id="KW-1185">Reference proteome</keyword>
<organism evidence="4 5">
    <name type="scientific">Granulicatella elegans ATCC 700633</name>
    <dbReference type="NCBI Taxonomy" id="626369"/>
    <lineage>
        <taxon>Bacteria</taxon>
        <taxon>Bacillati</taxon>
        <taxon>Bacillota</taxon>
        <taxon>Bacilli</taxon>
        <taxon>Lactobacillales</taxon>
        <taxon>Carnobacteriaceae</taxon>
        <taxon>Granulicatella</taxon>
    </lineage>
</organism>
<comment type="cofactor">
    <cofactor evidence="3">
        <name>Mg(2+)</name>
        <dbReference type="ChEBI" id="CHEBI:18420"/>
    </cofactor>
    <text evidence="3">Binds 2 magnesium ions per subunit.</text>
</comment>
<dbReference type="PANTHER" id="PTHR16222">
    <property type="entry name" value="ADP-RIBOSYLGLYCOHYDROLASE"/>
    <property type="match status" value="1"/>
</dbReference>
<reference evidence="4" key="1">
    <citation type="submission" date="2009-09" db="EMBL/GenBank/DDBJ databases">
        <authorList>
            <consortium name="The Broad Institute Genome Sequencing Platform"/>
            <person name="Ward D."/>
            <person name="Feldgarden M."/>
            <person name="Earl A."/>
            <person name="Young S.K."/>
            <person name="Zeng Q."/>
            <person name="Koehrsen M."/>
            <person name="Alvarado L."/>
            <person name="Berlin A."/>
            <person name="Bochicchio J."/>
            <person name="Borenstein D."/>
            <person name="Chapman S.B."/>
            <person name="Chen Z."/>
            <person name="Engels R."/>
            <person name="Freedman E."/>
            <person name="Gellesch M."/>
            <person name="Goldberg J."/>
            <person name="Griggs A."/>
            <person name="Gujja S."/>
            <person name="Heilman E."/>
            <person name="Heiman D."/>
            <person name="Hepburn T."/>
            <person name="Howarth C."/>
            <person name="Jen D."/>
            <person name="Larson L."/>
            <person name="Lewis B."/>
            <person name="Mehta T."/>
            <person name="Park D."/>
            <person name="Pearson M."/>
            <person name="Roberts A."/>
            <person name="Saif S."/>
            <person name="Shea T."/>
            <person name="Shenoy N."/>
            <person name="Sisk P."/>
            <person name="Stolte C."/>
            <person name="Sykes S."/>
            <person name="Thomson T."/>
            <person name="Walk T."/>
            <person name="White J."/>
            <person name="Yandava C."/>
            <person name="Sibley C.D."/>
            <person name="Field T.R."/>
            <person name="Grinwis M."/>
            <person name="Eshaghurshan C.S."/>
            <person name="Surette M.G."/>
            <person name="Haas B."/>
            <person name="Nusbaum C."/>
            <person name="Birren B."/>
        </authorList>
    </citation>
    <scope>NUCLEOTIDE SEQUENCE [LARGE SCALE GENOMIC DNA]</scope>
    <source>
        <strain evidence="4">ATCC 700633</strain>
    </source>
</reference>
<dbReference type="GO" id="GO:0016787">
    <property type="term" value="F:hydrolase activity"/>
    <property type="evidence" value="ECO:0007669"/>
    <property type="project" value="UniProtKB-KW"/>
</dbReference>
<dbReference type="eggNOG" id="COG1397">
    <property type="taxonomic scope" value="Bacteria"/>
</dbReference>
<feature type="binding site" evidence="3">
    <location>
        <position position="58"/>
    </location>
    <ligand>
        <name>Mg(2+)</name>
        <dbReference type="ChEBI" id="CHEBI:18420"/>
        <label>1</label>
    </ligand>
</feature>
<feature type="binding site" evidence="3">
    <location>
        <position position="59"/>
    </location>
    <ligand>
        <name>Mg(2+)</name>
        <dbReference type="ChEBI" id="CHEBI:18420"/>
        <label>1</label>
    </ligand>
</feature>
<dbReference type="RefSeq" id="WP_006702678.1">
    <property type="nucleotide sequence ID" value="NZ_KI391971.1"/>
</dbReference>
<sequence>MDKFENLESLRKMIMAVIYGLAVGDALGVPVEFEARDSYSLTEMIGYGTYHQPIGTWSDDTSLTLALMEHLGEKSDLSILMDKFVAYRDGYLTPFGYCFDIGIATNEAIERYLSGISPEACGGKDERSNGNGALMRISPLVVFLLIKMSNLVEQVELIKKYTMVTHGHPRSIVASIIYLFLLKDMLFNNSLPKVLDSVQIKLEEIFSQNSEYWEEYENYFKEIFDEEFYHKSREEIKSTGYVVDTLKACLWCIGTTNSFKDAVLKAVNLGEDTDTIGAITGTLAGAKYSFESIPKEWIERIANKTLIDEKCEQLFNGMIDA</sequence>
<evidence type="ECO:0000256" key="3">
    <source>
        <dbReference type="PIRSR" id="PIRSR605502-1"/>
    </source>
</evidence>
<dbReference type="GO" id="GO:0046872">
    <property type="term" value="F:metal ion binding"/>
    <property type="evidence" value="ECO:0007669"/>
    <property type="project" value="UniProtKB-KW"/>
</dbReference>
<keyword evidence="3" id="KW-0460">Magnesium</keyword>
<dbReference type="HOGENOM" id="CLU_024566_8_1_9"/>
<evidence type="ECO:0000313" key="5">
    <source>
        <dbReference type="Proteomes" id="UP000002939"/>
    </source>
</evidence>
<proteinExistence type="inferred from homology"/>
<evidence type="ECO:0000256" key="1">
    <source>
        <dbReference type="ARBA" id="ARBA00010702"/>
    </source>
</evidence>
<feature type="binding site" evidence="3">
    <location>
        <position position="274"/>
    </location>
    <ligand>
        <name>Mg(2+)</name>
        <dbReference type="ChEBI" id="CHEBI:18420"/>
        <label>1</label>
    </ligand>
</feature>
<feature type="binding site" evidence="3">
    <location>
        <position position="275"/>
    </location>
    <ligand>
        <name>Mg(2+)</name>
        <dbReference type="ChEBI" id="CHEBI:18420"/>
        <label>1</label>
    </ligand>
</feature>
<evidence type="ECO:0008006" key="6">
    <source>
        <dbReference type="Google" id="ProtNLM"/>
    </source>
</evidence>
<name>D0BKB9_9LACT</name>